<dbReference type="RefSeq" id="WP_109321156.1">
    <property type="nucleotide sequence ID" value="NZ_QFWT01000014.1"/>
</dbReference>
<reference evidence="1 2" key="1">
    <citation type="submission" date="2018-05" db="EMBL/GenBank/DDBJ databases">
        <title>Vibrio limimaris sp. nov., isolated from marine sediment.</title>
        <authorList>
            <person name="Li C.-M."/>
        </authorList>
    </citation>
    <scope>NUCLEOTIDE SEQUENCE [LARGE SCALE GENOMIC DNA]</scope>
    <source>
        <strain evidence="1 2">E4404</strain>
    </source>
</reference>
<gene>
    <name evidence="1" type="ORF">DI392_18400</name>
</gene>
<dbReference type="Proteomes" id="UP000245362">
    <property type="component" value="Unassembled WGS sequence"/>
</dbReference>
<organism evidence="1 2">
    <name type="scientific">Vibrio albus</name>
    <dbReference type="NCBI Taxonomy" id="2200953"/>
    <lineage>
        <taxon>Bacteria</taxon>
        <taxon>Pseudomonadati</taxon>
        <taxon>Pseudomonadota</taxon>
        <taxon>Gammaproteobacteria</taxon>
        <taxon>Vibrionales</taxon>
        <taxon>Vibrionaceae</taxon>
        <taxon>Vibrio</taxon>
    </lineage>
</organism>
<dbReference type="Gene3D" id="3.10.450.430">
    <property type="entry name" value="Protein of unknown function DUF2787"/>
    <property type="match status" value="1"/>
</dbReference>
<dbReference type="EMBL" id="QFWT01000014">
    <property type="protein sequence ID" value="PWI31853.1"/>
    <property type="molecule type" value="Genomic_DNA"/>
</dbReference>
<dbReference type="PANTHER" id="PTHR38978:SF2">
    <property type="entry name" value="DUF2787 DOMAIN-CONTAINING PROTEIN"/>
    <property type="match status" value="1"/>
</dbReference>
<evidence type="ECO:0000313" key="2">
    <source>
        <dbReference type="Proteomes" id="UP000245362"/>
    </source>
</evidence>
<dbReference type="AlphaFoldDB" id="A0A2U3B4X2"/>
<proteinExistence type="predicted"/>
<comment type="caution">
    <text evidence="1">The sequence shown here is derived from an EMBL/GenBank/DDBJ whole genome shotgun (WGS) entry which is preliminary data.</text>
</comment>
<dbReference type="InterPro" id="IPR021248">
    <property type="entry name" value="DUF2787"/>
</dbReference>
<keyword evidence="2" id="KW-1185">Reference proteome</keyword>
<protein>
    <submittedName>
        <fullName evidence="1">DUF2787 domain-containing protein</fullName>
    </submittedName>
</protein>
<sequence length="146" mass="16632">MSTATHAKALFNKCPLSISPRLQTVLIDHINTKANDSVTAITLNFRDTSYSAEAGGFHPVEIAMQKDSEQRWSILYITDFAYMGSYYPELERNVDFDIGNNMAFFNGVGWQAIDAYGVNDFYQIWESNFLSYLEMDAFDEIKLSSH</sequence>
<accession>A0A2U3B4X2</accession>
<name>A0A2U3B4X2_9VIBR</name>
<dbReference type="OrthoDB" id="5589278at2"/>
<dbReference type="Pfam" id="PF10980">
    <property type="entry name" value="DUF2787"/>
    <property type="match status" value="1"/>
</dbReference>
<evidence type="ECO:0000313" key="1">
    <source>
        <dbReference type="EMBL" id="PWI31853.1"/>
    </source>
</evidence>
<dbReference type="PANTHER" id="PTHR38978">
    <property type="entry name" value="DUF2787 DOMAIN-CONTAINING PROTEIN"/>
    <property type="match status" value="1"/>
</dbReference>